<feature type="disulfide bond" evidence="6">
    <location>
        <begin position="410"/>
        <end position="419"/>
    </location>
</feature>
<evidence type="ECO:0000256" key="4">
    <source>
        <dbReference type="ARBA" id="ARBA00023180"/>
    </source>
</evidence>
<dbReference type="InterPro" id="IPR050440">
    <property type="entry name" value="Laminin/Netrin_ECM"/>
</dbReference>
<feature type="signal peptide" evidence="8">
    <location>
        <begin position="1"/>
        <end position="20"/>
    </location>
</feature>
<evidence type="ECO:0000256" key="6">
    <source>
        <dbReference type="PROSITE-ProRule" id="PRU00460"/>
    </source>
</evidence>
<feature type="disulfide bond" evidence="6">
    <location>
        <begin position="954"/>
        <end position="963"/>
    </location>
</feature>
<sequence>MKFSLLSVFIFLNFISYIFNQDVEPEYGRAIQCKRDDGVSQRCMPVFENIAFDKDIVANNTCGLHKPEQYCVQTGTSGAKKICDYCDDKNPGQRHPANLMTDIKLEENPTWWQSETLLENKKGVHLILDLKKKYHVAFIRIRFHTIRPHSFSIYKKSTYNPNEEWVPYQYYSRTCEETYGVPNKATVSISNQKVALCTDEYSGLIPLSGGNVAFLTLDNRPGKSEFDKYKELQDWVTVTALKINLDQLNTFGDEVFGDPKVLKSYYFAVSDIAVGGRCHCHGHASTCAHLQGKLYCECDHNTAGMDCEKCLPLFNDRPWRAAQDSANPCKACDCNGLADECVFDEQLWIDSSYQSGGRCINCQKNTAGIHCEKCKDNHYRRDGEIACHPCGCNKVGSRTSSCSSEGRCVCHSGVIGDKCDQCKSGYYDFSPKGCSRCDCDVQGSIGVNCDATGQCQCKENVIGKRCNQCAPNHFDLDARNPKGCKACFCYGHGISCEGVKGIGKKIITSSFDSDADGWTLQDDLGNDYSKNIQWDSNGRYVLIKSIPNKVLYMVAPKKFLGNRLSSYAKSFSFLYGIFLQNGDPDLQTSDKDIIFEGDGEVASFSISHQNNNKPAGRFINFEYILLEPEGMLTFDFQKLLSNVTAIKIRVTYLYPRSSAINDIMLESTQYVSPDSDGQVFWQEKCVSKQGHTGDLSENCETGYNRAEPGSGPFGKCVPCRCNNHTNYCHPETGECKCEDNTSGKNCENCLEGFYGNPTNGHADDCKLCPCIFGSQCILISDHIKCTNCPVGHTGDLCEICDDGYFGVPTKNVKSSRCQKCDCNENVDLNAIGNCDHKTGECKKCIYNTMNGPENKCELCSVGYYGDAIAEPKGNCTACKCFESGTIVPLGFKSGDPIPCDSNGNCQCRKNVLGKQCNTCPSGHWNIDAGCEKCECNQVGSIGNECDIKTGSCECKPGVTGRKCDQCSTGFYQFSLTGCEACNCHPEGSKNQNCSSTGICDCLPGVLGLKCDKCPENKYNLSLGCTDCPPCFKLIQVVVNQIREKLFYFEGVKNNISAVSELNIRDADFESALNALRKEVDSLYTKVLQLSKDDRALFEFFKSLSEKFMHLNDIIVGLEAMVSKSEGAATTSMTKTKEAEDIIELIKKLLKEVEDKIKSNKEHVNSHSINNNMQNGTAKILKEIAEEARKLANRQEKEANEVNQIAITAYNITVDALEQAQNAKAVEEELYNKLVNMDKNFEESMTIANEALSLIYKTKNNSLTVLEDAKDLILEAKKDLPDFMINKTLDKTSVIKNSSNELNENSLSLINENAVIVSNLQISEKEARDLMEKGVSLRNQSDELHLLAINASQEAANAQAIGAKVAKEAQDMLETLKGFNENIKRSKANASEALKLIPLIEKLIADANITGKIASENADMSIVDTTASLSLSRDAVKSVSQANIDVDDIISQLRALLNEIASFVSNELNTTNKNIHSVDKSLDVYRKQAQSEAAAIDDASSKILYAKLNASKTQSDLSNSLDDVEELVATIENLNFIDMPTLLAAESRLANASAIIEGQIASDINYLEIKLKEQESLITQYKLDLEPLRKASQKTEQLFDFIPRESCYKPESKLEGGDQP</sequence>
<dbReference type="InterPro" id="IPR008211">
    <property type="entry name" value="Laminin_N"/>
</dbReference>
<feature type="domain" description="Laminin EGF-like" evidence="9">
    <location>
        <begin position="981"/>
        <end position="1029"/>
    </location>
</feature>
<evidence type="ECO:0000259" key="10">
    <source>
        <dbReference type="PROSITE" id="PS51115"/>
    </source>
</evidence>
<dbReference type="SMART" id="SM00136">
    <property type="entry name" value="LamNT"/>
    <property type="match status" value="1"/>
</dbReference>
<dbReference type="InterPro" id="IPR002049">
    <property type="entry name" value="LE_dom"/>
</dbReference>
<keyword evidence="4" id="KW-0325">Glycoprotein</keyword>
<dbReference type="SMART" id="SM00281">
    <property type="entry name" value="LamB"/>
    <property type="match status" value="1"/>
</dbReference>
<feature type="disulfide bond" evidence="6">
    <location>
        <begin position="737"/>
        <end position="746"/>
    </location>
</feature>
<dbReference type="Pfam" id="PF00052">
    <property type="entry name" value="Laminin_B"/>
    <property type="match status" value="1"/>
</dbReference>
<dbReference type="PANTHER" id="PTHR10574">
    <property type="entry name" value="NETRIN/LAMININ-RELATED"/>
    <property type="match status" value="1"/>
</dbReference>
<evidence type="ECO:0000256" key="7">
    <source>
        <dbReference type="SAM" id="Coils"/>
    </source>
</evidence>
<dbReference type="InterPro" id="IPR000034">
    <property type="entry name" value="Laminin_IV"/>
</dbReference>
<evidence type="ECO:0000256" key="5">
    <source>
        <dbReference type="ARBA" id="ARBA00023292"/>
    </source>
</evidence>
<dbReference type="PRINTS" id="PR00011">
    <property type="entry name" value="EGFLAMININ"/>
</dbReference>
<keyword evidence="3 6" id="KW-1015">Disulfide bond</keyword>
<keyword evidence="7" id="KW-0175">Coiled coil</keyword>
<dbReference type="PROSITE" id="PS51115">
    <property type="entry name" value="LAMININ_IVA"/>
    <property type="match status" value="1"/>
</dbReference>
<dbReference type="Pfam" id="PF00053">
    <property type="entry name" value="EGF_laminin"/>
    <property type="match status" value="10"/>
</dbReference>
<evidence type="ECO:0000256" key="8">
    <source>
        <dbReference type="SAM" id="SignalP"/>
    </source>
</evidence>
<feature type="domain" description="Laminin EGF-like" evidence="9">
    <location>
        <begin position="719"/>
        <end position="767"/>
    </location>
</feature>
<evidence type="ECO:0000259" key="9">
    <source>
        <dbReference type="PROSITE" id="PS50027"/>
    </source>
</evidence>
<gene>
    <name evidence="13" type="primary">LOC100207691</name>
</gene>
<reference evidence="13" key="2">
    <citation type="submission" date="2025-08" db="UniProtKB">
        <authorList>
            <consortium name="RefSeq"/>
        </authorList>
    </citation>
    <scope>IDENTIFICATION</scope>
</reference>
<feature type="domain" description="Laminin EGF-like" evidence="9">
    <location>
        <begin position="437"/>
        <end position="486"/>
    </location>
</feature>
<keyword evidence="2" id="KW-0677">Repeat</keyword>
<feature type="domain" description="Laminin EGF-like" evidence="9">
    <location>
        <begin position="390"/>
        <end position="436"/>
    </location>
</feature>
<comment type="caution">
    <text evidence="6">Lacks conserved residue(s) required for the propagation of feature annotation.</text>
</comment>
<dbReference type="PROSITE" id="PS01248">
    <property type="entry name" value="EGF_LAM_1"/>
    <property type="match status" value="5"/>
</dbReference>
<dbReference type="SUPFAM" id="SSF57196">
    <property type="entry name" value="EGF/Laminin"/>
    <property type="match status" value="5"/>
</dbReference>
<feature type="disulfide bond" evidence="6">
    <location>
        <begin position="933"/>
        <end position="945"/>
    </location>
</feature>
<dbReference type="SMART" id="SM00180">
    <property type="entry name" value="EGF_Lam"/>
    <property type="match status" value="10"/>
</dbReference>
<dbReference type="CDD" id="cd00055">
    <property type="entry name" value="EGF_Lam"/>
    <property type="match status" value="9"/>
</dbReference>
<feature type="domain" description="Laminin N-terminal" evidence="11">
    <location>
        <begin position="39"/>
        <end position="277"/>
    </location>
</feature>
<evidence type="ECO:0000256" key="3">
    <source>
        <dbReference type="ARBA" id="ARBA00023157"/>
    </source>
</evidence>
<feature type="chain" id="PRO_5046457798" evidence="8">
    <location>
        <begin position="21"/>
        <end position="1619"/>
    </location>
</feature>
<dbReference type="SMART" id="SM00181">
    <property type="entry name" value="EGF"/>
    <property type="match status" value="10"/>
</dbReference>
<dbReference type="GeneID" id="100207691"/>
<dbReference type="InterPro" id="IPR000742">
    <property type="entry name" value="EGF"/>
</dbReference>
<dbReference type="Pfam" id="PF00055">
    <property type="entry name" value="Laminin_N"/>
    <property type="match status" value="1"/>
</dbReference>
<dbReference type="Gene3D" id="2.10.25.10">
    <property type="entry name" value="Laminin"/>
    <property type="match status" value="9"/>
</dbReference>
<feature type="disulfide bond" evidence="6">
    <location>
        <begin position="981"/>
        <end position="993"/>
    </location>
</feature>
<feature type="disulfide bond" evidence="6">
    <location>
        <begin position="390"/>
        <end position="402"/>
    </location>
</feature>
<name>A0ABM4BC64_HYDVU</name>
<organism evidence="12 13">
    <name type="scientific">Hydra vulgaris</name>
    <name type="common">Hydra</name>
    <name type="synonym">Hydra attenuata</name>
    <dbReference type="NCBI Taxonomy" id="6087"/>
    <lineage>
        <taxon>Eukaryota</taxon>
        <taxon>Metazoa</taxon>
        <taxon>Cnidaria</taxon>
        <taxon>Hydrozoa</taxon>
        <taxon>Hydroidolina</taxon>
        <taxon>Anthoathecata</taxon>
        <taxon>Aplanulata</taxon>
        <taxon>Hydridae</taxon>
        <taxon>Hydra</taxon>
    </lineage>
</organism>
<dbReference type="PROSITE" id="PS51117">
    <property type="entry name" value="LAMININ_NTER"/>
    <property type="match status" value="1"/>
</dbReference>
<keyword evidence="1 8" id="KW-0732">Signal</keyword>
<feature type="disulfide bond" evidence="6">
    <location>
        <begin position="437"/>
        <end position="449"/>
    </location>
</feature>
<accession>A0ABM4BC64</accession>
<evidence type="ECO:0000259" key="11">
    <source>
        <dbReference type="PROSITE" id="PS51117"/>
    </source>
</evidence>
<feature type="coiled-coil region" evidence="7">
    <location>
        <begin position="1135"/>
        <end position="1236"/>
    </location>
</feature>
<dbReference type="RefSeq" id="XP_065646523.1">
    <property type="nucleotide sequence ID" value="XM_065790451.1"/>
</dbReference>
<feature type="disulfide bond" evidence="6">
    <location>
        <begin position="1013"/>
        <end position="1027"/>
    </location>
</feature>
<evidence type="ECO:0000256" key="1">
    <source>
        <dbReference type="ARBA" id="ARBA00022729"/>
    </source>
</evidence>
<dbReference type="PROSITE" id="PS50027">
    <property type="entry name" value="EGF_LAM_2"/>
    <property type="match status" value="5"/>
</dbReference>
<evidence type="ECO:0000313" key="12">
    <source>
        <dbReference type="Proteomes" id="UP001652625"/>
    </source>
</evidence>
<protein>
    <submittedName>
        <fullName evidence="13">Laminin subunit gamma-1</fullName>
    </submittedName>
</protein>
<dbReference type="Proteomes" id="UP001652625">
    <property type="component" value="Chromosome 02"/>
</dbReference>
<keyword evidence="5 6" id="KW-0424">Laminin EGF-like domain</keyword>
<feature type="domain" description="Laminin EGF-like" evidence="9">
    <location>
        <begin position="933"/>
        <end position="980"/>
    </location>
</feature>
<feature type="disulfide bond" evidence="6">
    <location>
        <begin position="1001"/>
        <end position="1010"/>
    </location>
</feature>
<evidence type="ECO:0000313" key="13">
    <source>
        <dbReference type="RefSeq" id="XP_065646523.1"/>
    </source>
</evidence>
<reference evidence="12" key="1">
    <citation type="submission" date="2025-05" db="UniProtKB">
        <authorList>
            <consortium name="RefSeq"/>
        </authorList>
    </citation>
    <scope>NUCLEOTIDE SEQUENCE [LARGE SCALE GENOMIC DNA]</scope>
</reference>
<evidence type="ECO:0000256" key="2">
    <source>
        <dbReference type="ARBA" id="ARBA00022737"/>
    </source>
</evidence>
<feature type="domain" description="Laminin IV type A" evidence="10">
    <location>
        <begin position="513"/>
        <end position="684"/>
    </location>
</feature>
<dbReference type="Gene3D" id="2.60.120.260">
    <property type="entry name" value="Galactose-binding domain-like"/>
    <property type="match status" value="1"/>
</dbReference>
<keyword evidence="12" id="KW-1185">Reference proteome</keyword>
<feature type="disulfide bond" evidence="6">
    <location>
        <begin position="457"/>
        <end position="466"/>
    </location>
</feature>
<feature type="disulfide bond" evidence="6">
    <location>
        <begin position="935"/>
        <end position="952"/>
    </location>
</feature>
<dbReference type="PANTHER" id="PTHR10574:SF435">
    <property type="entry name" value="LAMININ SUBUNIT GAMMA-1"/>
    <property type="match status" value="1"/>
</dbReference>
<proteinExistence type="predicted"/>